<dbReference type="PANTHER" id="PTHR11098">
    <property type="entry name" value="NICOTINATE PHOSPHORIBOSYLTRANSFERASE"/>
    <property type="match status" value="1"/>
</dbReference>
<evidence type="ECO:0000256" key="6">
    <source>
        <dbReference type="ARBA" id="ARBA00048668"/>
    </source>
</evidence>
<dbReference type="GO" id="GO:0034355">
    <property type="term" value="P:NAD+ biosynthetic process via the salvage pathway"/>
    <property type="evidence" value="ECO:0007669"/>
    <property type="project" value="TreeGrafter"/>
</dbReference>
<dbReference type="UniPathway" id="UPA00253">
    <property type="reaction ID" value="UER00457"/>
</dbReference>
<dbReference type="InterPro" id="IPR007229">
    <property type="entry name" value="Nic_PRibTrfase-Fam"/>
</dbReference>
<dbReference type="EMBL" id="UINC01194552">
    <property type="protein sequence ID" value="SVE10693.1"/>
    <property type="molecule type" value="Genomic_DNA"/>
</dbReference>
<evidence type="ECO:0000256" key="3">
    <source>
        <dbReference type="ARBA" id="ARBA00022553"/>
    </source>
</evidence>
<comment type="pathway">
    <text evidence="1">Cofactor biosynthesis; NAD(+) biosynthesis; nicotinate D-ribonucleotide from nicotinate: step 1/1.</text>
</comment>
<evidence type="ECO:0000313" key="7">
    <source>
        <dbReference type="EMBL" id="SVE10693.1"/>
    </source>
</evidence>
<dbReference type="GO" id="GO:0005829">
    <property type="term" value="C:cytosol"/>
    <property type="evidence" value="ECO:0007669"/>
    <property type="project" value="TreeGrafter"/>
</dbReference>
<protein>
    <recommendedName>
        <fullName evidence="2">nicotinate phosphoribosyltransferase</fullName>
        <ecNumber evidence="2">6.3.4.21</ecNumber>
    </recommendedName>
</protein>
<keyword evidence="4" id="KW-0436">Ligase</keyword>
<dbReference type="SUPFAM" id="SSF54675">
    <property type="entry name" value="Nicotinate/Quinolinate PRTase N-terminal domain-like"/>
    <property type="match status" value="1"/>
</dbReference>
<accession>A0A383ASX9</accession>
<sequence length="169" mass="18042">MPEGTPVFPHEPLIRVTAPLVEAQLVETTLLSTLSFQTSVASRAARIVDAADGRPVFEFGARRAHGTDAGCFAARAAYLGGCGGTSMVEAGYRYGVPVTGTMAHSWVMCFDTETEAYERYMDLYGSQAVLLIDTYDSATAVDRIAKAGLRPGAVRIDSGDLLTESQSVR</sequence>
<comment type="catalytic activity">
    <reaction evidence="6">
        <text>5-phospho-alpha-D-ribose 1-diphosphate + nicotinate + ATP + H2O = nicotinate beta-D-ribonucleotide + ADP + phosphate + diphosphate</text>
        <dbReference type="Rhea" id="RHEA:36163"/>
        <dbReference type="ChEBI" id="CHEBI:15377"/>
        <dbReference type="ChEBI" id="CHEBI:30616"/>
        <dbReference type="ChEBI" id="CHEBI:32544"/>
        <dbReference type="ChEBI" id="CHEBI:33019"/>
        <dbReference type="ChEBI" id="CHEBI:43474"/>
        <dbReference type="ChEBI" id="CHEBI:57502"/>
        <dbReference type="ChEBI" id="CHEBI:58017"/>
        <dbReference type="ChEBI" id="CHEBI:456216"/>
        <dbReference type="EC" id="6.3.4.21"/>
    </reaction>
</comment>
<dbReference type="InterPro" id="IPR036068">
    <property type="entry name" value="Nicotinate_pribotase-like_C"/>
</dbReference>
<organism evidence="7">
    <name type="scientific">marine metagenome</name>
    <dbReference type="NCBI Taxonomy" id="408172"/>
    <lineage>
        <taxon>unclassified sequences</taxon>
        <taxon>metagenomes</taxon>
        <taxon>ecological metagenomes</taxon>
    </lineage>
</organism>
<dbReference type="SUPFAM" id="SSF51690">
    <property type="entry name" value="Nicotinate/Quinolinate PRTase C-terminal domain-like"/>
    <property type="match status" value="1"/>
</dbReference>
<keyword evidence="3" id="KW-0597">Phosphoprotein</keyword>
<evidence type="ECO:0000256" key="1">
    <source>
        <dbReference type="ARBA" id="ARBA00004952"/>
    </source>
</evidence>
<dbReference type="AlphaFoldDB" id="A0A383ASX9"/>
<dbReference type="EC" id="6.3.4.21" evidence="2"/>
<feature type="non-terminal residue" evidence="7">
    <location>
        <position position="169"/>
    </location>
</feature>
<proteinExistence type="predicted"/>
<reference evidence="7" key="1">
    <citation type="submission" date="2018-05" db="EMBL/GenBank/DDBJ databases">
        <authorList>
            <person name="Lanie J.A."/>
            <person name="Ng W.-L."/>
            <person name="Kazmierczak K.M."/>
            <person name="Andrzejewski T.M."/>
            <person name="Davidsen T.M."/>
            <person name="Wayne K.J."/>
            <person name="Tettelin H."/>
            <person name="Glass J.I."/>
            <person name="Rusch D."/>
            <person name="Podicherti R."/>
            <person name="Tsui H.-C.T."/>
            <person name="Winkler M.E."/>
        </authorList>
    </citation>
    <scope>NUCLEOTIDE SEQUENCE</scope>
</reference>
<dbReference type="PANTHER" id="PTHR11098:SF1">
    <property type="entry name" value="NICOTINATE PHOSPHORIBOSYLTRANSFERASE"/>
    <property type="match status" value="1"/>
</dbReference>
<evidence type="ECO:0000256" key="5">
    <source>
        <dbReference type="ARBA" id="ARBA00022642"/>
    </source>
</evidence>
<dbReference type="InterPro" id="IPR013785">
    <property type="entry name" value="Aldolase_TIM"/>
</dbReference>
<name>A0A383ASX9_9ZZZZ</name>
<evidence type="ECO:0000256" key="2">
    <source>
        <dbReference type="ARBA" id="ARBA00013236"/>
    </source>
</evidence>
<dbReference type="GO" id="GO:0004516">
    <property type="term" value="F:nicotinate phosphoribosyltransferase activity"/>
    <property type="evidence" value="ECO:0007669"/>
    <property type="project" value="UniProtKB-EC"/>
</dbReference>
<dbReference type="Gene3D" id="3.20.20.70">
    <property type="entry name" value="Aldolase class I"/>
    <property type="match status" value="1"/>
</dbReference>
<dbReference type="Gene3D" id="3.20.140.10">
    <property type="entry name" value="nicotinate phosphoribosyltransferase"/>
    <property type="match status" value="1"/>
</dbReference>
<gene>
    <name evidence="7" type="ORF">METZ01_LOCUS463547</name>
</gene>
<keyword evidence="5" id="KW-0662">Pyridine nucleotide biosynthesis</keyword>
<evidence type="ECO:0000256" key="4">
    <source>
        <dbReference type="ARBA" id="ARBA00022598"/>
    </source>
</evidence>